<evidence type="ECO:0000256" key="1">
    <source>
        <dbReference type="SAM" id="Phobius"/>
    </source>
</evidence>
<feature type="transmembrane region" description="Helical" evidence="1">
    <location>
        <begin position="37"/>
        <end position="55"/>
    </location>
</feature>
<keyword evidence="1" id="KW-1133">Transmembrane helix</keyword>
<comment type="caution">
    <text evidence="3">The sequence shown here is derived from an EMBL/GenBank/DDBJ whole genome shotgun (WGS) entry which is preliminary data.</text>
</comment>
<feature type="domain" description="Endonuclease/exonuclease/phosphatase" evidence="2">
    <location>
        <begin position="108"/>
        <end position="312"/>
    </location>
</feature>
<gene>
    <name evidence="3" type="ORF">LDX50_27705</name>
</gene>
<dbReference type="Proteomes" id="UP001139409">
    <property type="component" value="Unassembled WGS sequence"/>
</dbReference>
<evidence type="ECO:0000313" key="3">
    <source>
        <dbReference type="EMBL" id="MCA6078691.1"/>
    </source>
</evidence>
<name>A0A9X1L2Z4_9BACT</name>
<dbReference type="GO" id="GO:0004519">
    <property type="term" value="F:endonuclease activity"/>
    <property type="evidence" value="ECO:0007669"/>
    <property type="project" value="UniProtKB-KW"/>
</dbReference>
<keyword evidence="3" id="KW-0378">Hydrolase</keyword>
<sequence>MTEIIALSLSFLVTLFVVTKMARNPHWAIRFFDFPQVQILVLCVLLLGVDIYLFSFTVWYHWVTAIILFLAIVYESIVILPFTPLYPKQVPRVPESRQKQGLSILISNVYMNNRQYDQFTALVNERNPDIFITLESDDQWEEALKILEKSYPYSCKIPLSNMYGMHLYSKFELFQLRVRYVVEDDVPSIVTEIQPHGKGPITLYAVHPKPPSPTENEESTERDGELFMLAYEIQQLDTPVIIAGDLNDVAWSRSTRRFQRLSRLLDPRIGRGFFNTFNAKLPLLRWPLDHVYHSEHFAVRKIERLRHIGSDHFPLFISLEFNPPEGPEFMPEEADEEDHDIAQTKIENAIDRGSA</sequence>
<keyword evidence="3" id="KW-0540">Nuclease</keyword>
<accession>A0A9X1L2Z4</accession>
<dbReference type="Gene3D" id="3.60.10.10">
    <property type="entry name" value="Endonuclease/exonuclease/phosphatase"/>
    <property type="match status" value="1"/>
</dbReference>
<evidence type="ECO:0000259" key="2">
    <source>
        <dbReference type="Pfam" id="PF03372"/>
    </source>
</evidence>
<dbReference type="InterPro" id="IPR005135">
    <property type="entry name" value="Endo/exonuclease/phosphatase"/>
</dbReference>
<dbReference type="AlphaFoldDB" id="A0A9X1L2Z4"/>
<evidence type="ECO:0000313" key="4">
    <source>
        <dbReference type="Proteomes" id="UP001139409"/>
    </source>
</evidence>
<reference evidence="3" key="1">
    <citation type="submission" date="2021-09" db="EMBL/GenBank/DDBJ databases">
        <title>Fulvivirga sp. isolated from coastal sediment.</title>
        <authorList>
            <person name="Yu H."/>
        </authorList>
    </citation>
    <scope>NUCLEOTIDE SEQUENCE</scope>
    <source>
        <strain evidence="3">1062</strain>
    </source>
</reference>
<organism evidence="3 4">
    <name type="scientific">Fulvivirga sedimenti</name>
    <dbReference type="NCBI Taxonomy" id="2879465"/>
    <lineage>
        <taxon>Bacteria</taxon>
        <taxon>Pseudomonadati</taxon>
        <taxon>Bacteroidota</taxon>
        <taxon>Cytophagia</taxon>
        <taxon>Cytophagales</taxon>
        <taxon>Fulvivirgaceae</taxon>
        <taxon>Fulvivirga</taxon>
    </lineage>
</organism>
<keyword evidence="3" id="KW-0255">Endonuclease</keyword>
<proteinExistence type="predicted"/>
<keyword evidence="4" id="KW-1185">Reference proteome</keyword>
<dbReference type="RefSeq" id="WP_225699544.1">
    <property type="nucleotide sequence ID" value="NZ_JAIXNE010000006.1"/>
</dbReference>
<dbReference type="SUPFAM" id="SSF56219">
    <property type="entry name" value="DNase I-like"/>
    <property type="match status" value="1"/>
</dbReference>
<protein>
    <submittedName>
        <fullName evidence="3">Endonuclease/exonuclease/phosphatase family protein</fullName>
    </submittedName>
</protein>
<feature type="transmembrane region" description="Helical" evidence="1">
    <location>
        <begin position="62"/>
        <end position="82"/>
    </location>
</feature>
<dbReference type="Pfam" id="PF03372">
    <property type="entry name" value="Exo_endo_phos"/>
    <property type="match status" value="1"/>
</dbReference>
<keyword evidence="1" id="KW-0812">Transmembrane</keyword>
<dbReference type="InterPro" id="IPR036691">
    <property type="entry name" value="Endo/exonu/phosph_ase_sf"/>
</dbReference>
<keyword evidence="1" id="KW-0472">Membrane</keyword>
<dbReference type="EMBL" id="JAIXNE010000006">
    <property type="protein sequence ID" value="MCA6078691.1"/>
    <property type="molecule type" value="Genomic_DNA"/>
</dbReference>